<gene>
    <name evidence="1" type="ORF">GCM10022211_26630</name>
</gene>
<keyword evidence="2" id="KW-1185">Reference proteome</keyword>
<comment type="caution">
    <text evidence="1">The sequence shown here is derived from an EMBL/GenBank/DDBJ whole genome shotgun (WGS) entry which is preliminary data.</text>
</comment>
<protein>
    <submittedName>
        <fullName evidence="1">Uncharacterized protein</fullName>
    </submittedName>
</protein>
<dbReference type="EMBL" id="BAAAZD010000002">
    <property type="protein sequence ID" value="GAA4010767.1"/>
    <property type="molecule type" value="Genomic_DNA"/>
</dbReference>
<sequence length="76" mass="8229">MDPDLLGHVFEGDTMEPMLREKLLCCIVDGLHSLGTLFGLAGAADGFGCLCHPPYLCCAAACVKRTGRPEYIFTHE</sequence>
<name>A0ABP7SEL8_9SPHN</name>
<dbReference type="Proteomes" id="UP001501310">
    <property type="component" value="Unassembled WGS sequence"/>
</dbReference>
<reference evidence="2" key="1">
    <citation type="journal article" date="2019" name="Int. J. Syst. Evol. Microbiol.">
        <title>The Global Catalogue of Microorganisms (GCM) 10K type strain sequencing project: providing services to taxonomists for standard genome sequencing and annotation.</title>
        <authorList>
            <consortium name="The Broad Institute Genomics Platform"/>
            <consortium name="The Broad Institute Genome Sequencing Center for Infectious Disease"/>
            <person name="Wu L."/>
            <person name="Ma J."/>
        </authorList>
    </citation>
    <scope>NUCLEOTIDE SEQUENCE [LARGE SCALE GENOMIC DNA]</scope>
    <source>
        <strain evidence="2">JCM 16603</strain>
    </source>
</reference>
<organism evidence="1 2">
    <name type="scientific">Sphingomonas humi</name>
    <dbReference type="NCBI Taxonomy" id="335630"/>
    <lineage>
        <taxon>Bacteria</taxon>
        <taxon>Pseudomonadati</taxon>
        <taxon>Pseudomonadota</taxon>
        <taxon>Alphaproteobacteria</taxon>
        <taxon>Sphingomonadales</taxon>
        <taxon>Sphingomonadaceae</taxon>
        <taxon>Sphingomonas</taxon>
    </lineage>
</organism>
<evidence type="ECO:0000313" key="1">
    <source>
        <dbReference type="EMBL" id="GAA4010767.1"/>
    </source>
</evidence>
<proteinExistence type="predicted"/>
<evidence type="ECO:0000313" key="2">
    <source>
        <dbReference type="Proteomes" id="UP001501310"/>
    </source>
</evidence>
<accession>A0ABP7SEL8</accession>